<gene>
    <name evidence="2" type="ORF">TNIN_283401</name>
</gene>
<evidence type="ECO:0000256" key="1">
    <source>
        <dbReference type="SAM" id="MobiDB-lite"/>
    </source>
</evidence>
<feature type="compositionally biased region" description="Basic and acidic residues" evidence="1">
    <location>
        <begin position="15"/>
        <end position="30"/>
    </location>
</feature>
<organism evidence="2 3">
    <name type="scientific">Trichonephila inaurata madagascariensis</name>
    <dbReference type="NCBI Taxonomy" id="2747483"/>
    <lineage>
        <taxon>Eukaryota</taxon>
        <taxon>Metazoa</taxon>
        <taxon>Ecdysozoa</taxon>
        <taxon>Arthropoda</taxon>
        <taxon>Chelicerata</taxon>
        <taxon>Arachnida</taxon>
        <taxon>Araneae</taxon>
        <taxon>Araneomorphae</taxon>
        <taxon>Entelegynae</taxon>
        <taxon>Araneoidea</taxon>
        <taxon>Nephilidae</taxon>
        <taxon>Trichonephila</taxon>
        <taxon>Trichonephila inaurata</taxon>
    </lineage>
</organism>
<comment type="caution">
    <text evidence="2">The sequence shown here is derived from an EMBL/GenBank/DDBJ whole genome shotgun (WGS) entry which is preliminary data.</text>
</comment>
<accession>A0A8X7CBG7</accession>
<feature type="region of interest" description="Disordered" evidence="1">
    <location>
        <begin position="15"/>
        <end position="42"/>
    </location>
</feature>
<dbReference type="EMBL" id="BMAV01013048">
    <property type="protein sequence ID" value="GFY60227.1"/>
    <property type="molecule type" value="Genomic_DNA"/>
</dbReference>
<sequence length="87" mass="9985">MCTLKLDLTLENLSEERVTPRERHPQEVDRGTPASVHPLGGRSGWIKYRPWINRFKVQPFEAQPLLMTSAKFVMVFLILLGPGQPTR</sequence>
<evidence type="ECO:0000313" key="3">
    <source>
        <dbReference type="Proteomes" id="UP000886998"/>
    </source>
</evidence>
<proteinExistence type="predicted"/>
<name>A0A8X7CBG7_9ARAC</name>
<dbReference type="AlphaFoldDB" id="A0A8X7CBG7"/>
<evidence type="ECO:0000313" key="2">
    <source>
        <dbReference type="EMBL" id="GFY60227.1"/>
    </source>
</evidence>
<keyword evidence="3" id="KW-1185">Reference proteome</keyword>
<dbReference type="Proteomes" id="UP000886998">
    <property type="component" value="Unassembled WGS sequence"/>
</dbReference>
<protein>
    <submittedName>
        <fullName evidence="2">Uncharacterized protein</fullName>
    </submittedName>
</protein>
<reference evidence="2" key="1">
    <citation type="submission" date="2020-08" db="EMBL/GenBank/DDBJ databases">
        <title>Multicomponent nature underlies the extraordinary mechanical properties of spider dragline silk.</title>
        <authorList>
            <person name="Kono N."/>
            <person name="Nakamura H."/>
            <person name="Mori M."/>
            <person name="Yoshida Y."/>
            <person name="Ohtoshi R."/>
            <person name="Malay A.D."/>
            <person name="Moran D.A.P."/>
            <person name="Tomita M."/>
            <person name="Numata K."/>
            <person name="Arakawa K."/>
        </authorList>
    </citation>
    <scope>NUCLEOTIDE SEQUENCE</scope>
</reference>